<dbReference type="Pfam" id="PF03881">
    <property type="entry name" value="Fructosamin_kin"/>
    <property type="match status" value="1"/>
</dbReference>
<keyword evidence="2" id="KW-1185">Reference proteome</keyword>
<dbReference type="PANTHER" id="PTHR12149:SF8">
    <property type="entry name" value="PROTEIN-RIBULOSAMINE 3-KINASE"/>
    <property type="match status" value="1"/>
</dbReference>
<sequence length="329" mass="36167">MWRGPPAPGLHLWSDHSAIAGQTANGERITAVPEPTSLLLTRLHAAGLTDVASVETAAGGQAATAGIARRTDGTTLFVKSFDGPPADDAFALEAEGLAALRDAGMATPQVVHAGRDLLVLSALRTRPATEPFWERLAHTLAHLHTTTTSPRFGWHRDNWLGRRRQVNTWTEDGFEFFARHRLLRWLDEPKVAEALDAADRAALEHLCDRLPELLPERPAVLVHGDLWAGNVMATPDGRPALIDPAVSYTWAEVDLAHLWTTAPPPEAQAFYDLYAELTGLDAGWRDRMPILQLRQHLAVIAQFEPDWGAADIARATLAPFRRRTSREQA</sequence>
<dbReference type="HOGENOM" id="CLU_036517_0_1_11"/>
<dbReference type="SUPFAM" id="SSF56112">
    <property type="entry name" value="Protein kinase-like (PK-like)"/>
    <property type="match status" value="1"/>
</dbReference>
<dbReference type="InterPro" id="IPR016477">
    <property type="entry name" value="Fructo-/Ketosamine-3-kinase"/>
</dbReference>
<dbReference type="eggNOG" id="COG3001">
    <property type="taxonomic scope" value="Bacteria"/>
</dbReference>
<protein>
    <submittedName>
        <fullName evidence="1">Aminoglycoside phosphotransferase</fullName>
    </submittedName>
</protein>
<dbReference type="AlphaFoldDB" id="D1BSF5"/>
<name>D1BSF5_XYLCX</name>
<evidence type="ECO:0000313" key="2">
    <source>
        <dbReference type="Proteomes" id="UP000002255"/>
    </source>
</evidence>
<reference evidence="2" key="1">
    <citation type="submission" date="2009-11" db="EMBL/GenBank/DDBJ databases">
        <title>The complete chromosome of Xylanimonas cellulosilytica DSM 15894.</title>
        <authorList>
            <consortium name="US DOE Joint Genome Institute (JGI-PGF)"/>
            <person name="Lucas S."/>
            <person name="Copeland A."/>
            <person name="Lapidus A."/>
            <person name="Glavina del Rio T."/>
            <person name="Dalin E."/>
            <person name="Tice H."/>
            <person name="Bruce D."/>
            <person name="Goodwin L."/>
            <person name="Pitluck S."/>
            <person name="Kyrpides N."/>
            <person name="Mavromatis K."/>
            <person name="Ivanova N."/>
            <person name="Mikhailova N."/>
            <person name="Foster B."/>
            <person name="Clum A."/>
            <person name="Brettin T."/>
            <person name="Detter J.C."/>
            <person name="Han C."/>
            <person name="Larimer F."/>
            <person name="Land M."/>
            <person name="Hauser L."/>
            <person name="Markowitz V."/>
            <person name="Cheng J.F."/>
            <person name="Hugenholtz P."/>
            <person name="Woyke T."/>
            <person name="Wu D."/>
            <person name="Gehrich-Schroeter G."/>
            <person name="Schneider S."/>
            <person name="Pukall S.R."/>
            <person name="Klenk H.P."/>
            <person name="Eisen J.A."/>
        </authorList>
    </citation>
    <scope>NUCLEOTIDE SEQUENCE [LARGE SCALE GENOMIC DNA]</scope>
    <source>
        <strain evidence="2">DSM 15894 / CECT 5975 / LMG 20990 / XIL07</strain>
    </source>
</reference>
<gene>
    <name evidence="1" type="ordered locus">Xcel_1623</name>
</gene>
<dbReference type="EMBL" id="CP001821">
    <property type="protein sequence ID" value="ACZ30647.1"/>
    <property type="molecule type" value="Genomic_DNA"/>
</dbReference>
<dbReference type="OrthoDB" id="5291879at2"/>
<dbReference type="Gene3D" id="3.90.1200.10">
    <property type="match status" value="1"/>
</dbReference>
<dbReference type="InterPro" id="IPR011009">
    <property type="entry name" value="Kinase-like_dom_sf"/>
</dbReference>
<dbReference type="PANTHER" id="PTHR12149">
    <property type="entry name" value="FRUCTOSAMINE 3 KINASE-RELATED PROTEIN"/>
    <property type="match status" value="1"/>
</dbReference>
<evidence type="ECO:0000313" key="1">
    <source>
        <dbReference type="EMBL" id="ACZ30647.1"/>
    </source>
</evidence>
<dbReference type="STRING" id="446471.Xcel_1623"/>
<reference evidence="1 2" key="2">
    <citation type="journal article" date="2010" name="Stand. Genomic Sci.">
        <title>Complete genome sequence of Xylanimonas cellulosilytica type strain (XIL07).</title>
        <authorList>
            <person name="Foster B."/>
            <person name="Pukall R."/>
            <person name="Abt B."/>
            <person name="Nolan M."/>
            <person name="Glavina Del Rio T."/>
            <person name="Chen F."/>
            <person name="Lucas S."/>
            <person name="Tice H."/>
            <person name="Pitluck S."/>
            <person name="Cheng J.-F."/>
            <person name="Chertkov O."/>
            <person name="Brettin T."/>
            <person name="Han C."/>
            <person name="Detter J.C."/>
            <person name="Bruce D."/>
            <person name="Goodwin L."/>
            <person name="Ivanova N."/>
            <person name="Mavromatis K."/>
            <person name="Pati A."/>
            <person name="Mikhailova N."/>
            <person name="Chen A."/>
            <person name="Palaniappan K."/>
            <person name="Land M."/>
            <person name="Hauser L."/>
            <person name="Chang Y.-J."/>
            <person name="Jeffries C.D."/>
            <person name="Chain P."/>
            <person name="Rohde M."/>
            <person name="Goeker M."/>
            <person name="Bristow J."/>
            <person name="Eisen J.A."/>
            <person name="Markowitz V."/>
            <person name="Hugenholtz P."/>
            <person name="Kyrpides N.C."/>
            <person name="Klenk H.-P."/>
            <person name="Lapidus A."/>
        </authorList>
    </citation>
    <scope>NUCLEOTIDE SEQUENCE [LARGE SCALE GENOMIC DNA]</scope>
    <source>
        <strain evidence="2">DSM 15894 / CECT 5975 / LMG 20990 / XIL07</strain>
    </source>
</reference>
<dbReference type="KEGG" id="xce:Xcel_1623"/>
<proteinExistence type="predicted"/>
<accession>D1BSF5</accession>
<dbReference type="Proteomes" id="UP000002255">
    <property type="component" value="Chromosome"/>
</dbReference>
<dbReference type="Gene3D" id="3.30.200.20">
    <property type="entry name" value="Phosphorylase Kinase, domain 1"/>
    <property type="match status" value="1"/>
</dbReference>
<organism evidence="1 2">
    <name type="scientific">Xylanimonas cellulosilytica (strain DSM 15894 / JCM 12276 / CECT 5975 / KCTC 9989 / LMG 20990 / NBRC 107835 / XIL07)</name>
    <dbReference type="NCBI Taxonomy" id="446471"/>
    <lineage>
        <taxon>Bacteria</taxon>
        <taxon>Bacillati</taxon>
        <taxon>Actinomycetota</taxon>
        <taxon>Actinomycetes</taxon>
        <taxon>Micrococcales</taxon>
        <taxon>Promicromonosporaceae</taxon>
        <taxon>Xylanimonas</taxon>
    </lineage>
</organism>